<keyword evidence="2" id="KW-1185">Reference proteome</keyword>
<sequence length="75" mass="8399">MTPQRSLLPNLRHHLQSKNFVSEMHKRSLDLYVESGDEERAILVDLLAKLCKAPSNLSNNNIWTGRIAAVACVPS</sequence>
<accession>A0A8S1E8S0</accession>
<name>A0A8S1E8S0_9INSE</name>
<protein>
    <submittedName>
        <fullName evidence="1">Uncharacterized protein</fullName>
    </submittedName>
</protein>
<dbReference type="AlphaFoldDB" id="A0A8S1E8S0"/>
<evidence type="ECO:0000313" key="1">
    <source>
        <dbReference type="EMBL" id="CAB3388746.1"/>
    </source>
</evidence>
<organism evidence="1 2">
    <name type="scientific">Cloeon dipterum</name>
    <dbReference type="NCBI Taxonomy" id="197152"/>
    <lineage>
        <taxon>Eukaryota</taxon>
        <taxon>Metazoa</taxon>
        <taxon>Ecdysozoa</taxon>
        <taxon>Arthropoda</taxon>
        <taxon>Hexapoda</taxon>
        <taxon>Insecta</taxon>
        <taxon>Pterygota</taxon>
        <taxon>Palaeoptera</taxon>
        <taxon>Ephemeroptera</taxon>
        <taxon>Pisciforma</taxon>
        <taxon>Baetidae</taxon>
        <taxon>Cloeon</taxon>
    </lineage>
</organism>
<dbReference type="Proteomes" id="UP000494165">
    <property type="component" value="Unassembled WGS sequence"/>
</dbReference>
<comment type="caution">
    <text evidence="1">The sequence shown here is derived from an EMBL/GenBank/DDBJ whole genome shotgun (WGS) entry which is preliminary data.</text>
</comment>
<proteinExistence type="predicted"/>
<dbReference type="EMBL" id="CADEPI010000889">
    <property type="protein sequence ID" value="CAB3388746.1"/>
    <property type="molecule type" value="Genomic_DNA"/>
</dbReference>
<gene>
    <name evidence="1" type="ORF">CLODIP_2_CD04361</name>
</gene>
<evidence type="ECO:0000313" key="2">
    <source>
        <dbReference type="Proteomes" id="UP000494165"/>
    </source>
</evidence>
<reference evidence="1 2" key="1">
    <citation type="submission" date="2020-04" db="EMBL/GenBank/DDBJ databases">
        <authorList>
            <person name="Alioto T."/>
            <person name="Alioto T."/>
            <person name="Gomez Garrido J."/>
        </authorList>
    </citation>
    <scope>NUCLEOTIDE SEQUENCE [LARGE SCALE GENOMIC DNA]</scope>
</reference>